<evidence type="ECO:0000256" key="9">
    <source>
        <dbReference type="ARBA" id="ARBA00047523"/>
    </source>
</evidence>
<dbReference type="Pfam" id="PF00005">
    <property type="entry name" value="ABC_tran"/>
    <property type="match status" value="1"/>
</dbReference>
<dbReference type="GO" id="GO:0008559">
    <property type="term" value="F:ABC-type xenobiotic transporter activity"/>
    <property type="evidence" value="ECO:0007669"/>
    <property type="project" value="UniProtKB-EC"/>
</dbReference>
<dbReference type="Proteomes" id="UP000264820">
    <property type="component" value="Unplaced"/>
</dbReference>
<name>A0A3Q3D2V4_HIPCM</name>
<dbReference type="InterPro" id="IPR003439">
    <property type="entry name" value="ABC_transporter-like_ATP-bd"/>
</dbReference>
<feature type="domain" description="ABC transporter" evidence="13">
    <location>
        <begin position="34"/>
        <end position="267"/>
    </location>
</feature>
<evidence type="ECO:0000259" key="13">
    <source>
        <dbReference type="PROSITE" id="PS50893"/>
    </source>
</evidence>
<evidence type="ECO:0000256" key="3">
    <source>
        <dbReference type="ARBA" id="ARBA00022692"/>
    </source>
</evidence>
<evidence type="ECO:0000256" key="4">
    <source>
        <dbReference type="ARBA" id="ARBA00022741"/>
    </source>
</evidence>
<evidence type="ECO:0000313" key="14">
    <source>
        <dbReference type="Ensembl" id="ENSHCOP00000001109.1"/>
    </source>
</evidence>
<comment type="catalytic activity">
    <reaction evidence="9">
        <text>leukotriene C4(in) + ATP + H2O = leukotriene C4(out) + ADP + phosphate + H(+)</text>
        <dbReference type="Rhea" id="RHEA:38963"/>
        <dbReference type="ChEBI" id="CHEBI:15377"/>
        <dbReference type="ChEBI" id="CHEBI:15378"/>
        <dbReference type="ChEBI" id="CHEBI:30616"/>
        <dbReference type="ChEBI" id="CHEBI:43474"/>
        <dbReference type="ChEBI" id="CHEBI:57973"/>
        <dbReference type="ChEBI" id="CHEBI:456216"/>
    </reaction>
    <physiologicalReaction direction="left-to-right" evidence="9">
        <dbReference type="Rhea" id="RHEA:38964"/>
    </physiologicalReaction>
</comment>
<evidence type="ECO:0000256" key="11">
    <source>
        <dbReference type="ARBA" id="ARBA00048007"/>
    </source>
</evidence>
<evidence type="ECO:0000256" key="7">
    <source>
        <dbReference type="ARBA" id="ARBA00023136"/>
    </source>
</evidence>
<dbReference type="InterPro" id="IPR050173">
    <property type="entry name" value="ABC_transporter_C-like"/>
</dbReference>
<dbReference type="GO" id="GO:0015431">
    <property type="term" value="F:ABC-type glutathione S-conjugate transporter activity"/>
    <property type="evidence" value="ECO:0007669"/>
    <property type="project" value="UniProtKB-EC"/>
</dbReference>
<evidence type="ECO:0000256" key="10">
    <source>
        <dbReference type="ARBA" id="ARBA00047576"/>
    </source>
</evidence>
<dbReference type="SMART" id="SM00382">
    <property type="entry name" value="AAA"/>
    <property type="match status" value="1"/>
</dbReference>
<keyword evidence="2" id="KW-0813">Transport</keyword>
<dbReference type="PANTHER" id="PTHR24223">
    <property type="entry name" value="ATP-BINDING CASSETTE SUB-FAMILY C"/>
    <property type="match status" value="1"/>
</dbReference>
<feature type="compositionally biased region" description="Basic and acidic residues" evidence="12">
    <location>
        <begin position="265"/>
        <end position="274"/>
    </location>
</feature>
<reference evidence="14" key="2">
    <citation type="submission" date="2025-09" db="UniProtKB">
        <authorList>
            <consortium name="Ensembl"/>
        </authorList>
    </citation>
    <scope>IDENTIFICATION</scope>
</reference>
<comment type="catalytic activity">
    <reaction evidence="10">
        <text>17beta-estradiol 17-O-(beta-D-glucuronate)(in) + ATP + H2O = 17beta-estradiol 17-O-(beta-D-glucuronate)(out) + ADP + phosphate + H(+)</text>
        <dbReference type="Rhea" id="RHEA:60128"/>
        <dbReference type="ChEBI" id="CHEBI:15377"/>
        <dbReference type="ChEBI" id="CHEBI:15378"/>
        <dbReference type="ChEBI" id="CHEBI:30616"/>
        <dbReference type="ChEBI" id="CHEBI:43474"/>
        <dbReference type="ChEBI" id="CHEBI:82961"/>
        <dbReference type="ChEBI" id="CHEBI:456216"/>
    </reaction>
    <physiologicalReaction direction="left-to-right" evidence="10">
        <dbReference type="Rhea" id="RHEA:60129"/>
    </physiologicalReaction>
</comment>
<keyword evidence="6" id="KW-1133">Transmembrane helix</keyword>
<dbReference type="OMA" id="YANITHA"/>
<evidence type="ECO:0000256" key="2">
    <source>
        <dbReference type="ARBA" id="ARBA00022448"/>
    </source>
</evidence>
<feature type="region of interest" description="Disordered" evidence="12">
    <location>
        <begin position="265"/>
        <end position="299"/>
    </location>
</feature>
<keyword evidence="4" id="KW-0547">Nucleotide-binding</keyword>
<dbReference type="Ensembl" id="ENSHCOT00000012662.1">
    <property type="protein sequence ID" value="ENSHCOP00000001109.1"/>
    <property type="gene ID" value="ENSHCOG00000002009.1"/>
</dbReference>
<accession>A0A3Q3D2V4</accession>
<feature type="compositionally biased region" description="Polar residues" evidence="12">
    <location>
        <begin position="12"/>
        <end position="26"/>
    </location>
</feature>
<proteinExistence type="predicted"/>
<dbReference type="Gene3D" id="3.40.50.300">
    <property type="entry name" value="P-loop containing nucleotide triphosphate hydrolases"/>
    <property type="match status" value="1"/>
</dbReference>
<keyword evidence="5" id="KW-0067">ATP-binding</keyword>
<reference evidence="14" key="1">
    <citation type="submission" date="2025-08" db="UniProtKB">
        <authorList>
            <consortium name="Ensembl"/>
        </authorList>
    </citation>
    <scope>IDENTIFICATION</scope>
</reference>
<dbReference type="GO" id="GO:0005524">
    <property type="term" value="F:ATP binding"/>
    <property type="evidence" value="ECO:0007669"/>
    <property type="project" value="UniProtKB-KW"/>
</dbReference>
<dbReference type="GO" id="GO:0016887">
    <property type="term" value="F:ATP hydrolysis activity"/>
    <property type="evidence" value="ECO:0007669"/>
    <property type="project" value="InterPro"/>
</dbReference>
<keyword evidence="15" id="KW-1185">Reference proteome</keyword>
<dbReference type="SUPFAM" id="SSF52540">
    <property type="entry name" value="P-loop containing nucleoside triphosphate hydrolases"/>
    <property type="match status" value="1"/>
</dbReference>
<dbReference type="PANTHER" id="PTHR24223:SF330">
    <property type="entry name" value="ATP-BINDING CASSETTE SUB-FAMILY C MEMBER 10"/>
    <property type="match status" value="1"/>
</dbReference>
<dbReference type="InterPro" id="IPR027417">
    <property type="entry name" value="P-loop_NTPase"/>
</dbReference>
<evidence type="ECO:0000256" key="12">
    <source>
        <dbReference type="SAM" id="MobiDB-lite"/>
    </source>
</evidence>
<evidence type="ECO:0000256" key="8">
    <source>
        <dbReference type="ARBA" id="ARBA00034018"/>
    </source>
</evidence>
<comment type="catalytic activity">
    <reaction evidence="8">
        <text>ATP + H2O + xenobioticSide 1 = ADP + phosphate + xenobioticSide 2.</text>
        <dbReference type="EC" id="7.6.2.2"/>
    </reaction>
</comment>
<keyword evidence="3" id="KW-0812">Transmembrane</keyword>
<comment type="subcellular location">
    <subcellularLocation>
        <location evidence="1">Membrane</location>
        <topology evidence="1">Multi-pass membrane protein</topology>
    </subcellularLocation>
</comment>
<dbReference type="GeneTree" id="ENSGT00940000164531"/>
<evidence type="ECO:0000256" key="1">
    <source>
        <dbReference type="ARBA" id="ARBA00004141"/>
    </source>
</evidence>
<organism evidence="14 15">
    <name type="scientific">Hippocampus comes</name>
    <name type="common">Tiger tail seahorse</name>
    <dbReference type="NCBI Taxonomy" id="109280"/>
    <lineage>
        <taxon>Eukaryota</taxon>
        <taxon>Metazoa</taxon>
        <taxon>Chordata</taxon>
        <taxon>Craniata</taxon>
        <taxon>Vertebrata</taxon>
        <taxon>Euteleostomi</taxon>
        <taxon>Actinopterygii</taxon>
        <taxon>Neopterygii</taxon>
        <taxon>Teleostei</taxon>
        <taxon>Neoteleostei</taxon>
        <taxon>Acanthomorphata</taxon>
        <taxon>Syngnathiaria</taxon>
        <taxon>Syngnathiformes</taxon>
        <taxon>Syngnathoidei</taxon>
        <taxon>Syngnathidae</taxon>
        <taxon>Hippocampus</taxon>
    </lineage>
</organism>
<dbReference type="AlphaFoldDB" id="A0A3Q3D2V4"/>
<dbReference type="InterPro" id="IPR017871">
    <property type="entry name" value="ABC_transporter-like_CS"/>
</dbReference>
<feature type="region of interest" description="Disordered" evidence="12">
    <location>
        <begin position="11"/>
        <end position="30"/>
    </location>
</feature>
<sequence length="299" mass="32591">MQLVSVERAHEYSSSLPAEPQQQSPQVGGRGAGVEFRRVVLVYREGLPKALDDVSLAVRGGEKVGIVGRTGSGKSSLFAALFRTAEVSRGRILLDGLDVAGVGLRQLRSRLAIIPQDPFVFSGTVRENLDPCGRHRDQQLLEVLNQCHLGPAVHAMGGLDAELQHRGRTFSLGQRQLLCLARALLTEAQVLCVDEATASVDRRTDRLLQKTIAERFRHRTVLTIAHRINTILDCDRVLVMHAGKVADFDTPAALRQKDDSLFRRLLGREGERDASTPAAGEQTPAPPPPRGRTSPDVGV</sequence>
<keyword evidence="7" id="KW-0472">Membrane</keyword>
<comment type="catalytic activity">
    <reaction evidence="11">
        <text>an S-substituted glutathione(in) + ATP + H2O = an S-substituted glutathione(out) + ADP + phosphate + H(+)</text>
        <dbReference type="Rhea" id="RHEA:19121"/>
        <dbReference type="ChEBI" id="CHEBI:15377"/>
        <dbReference type="ChEBI" id="CHEBI:15378"/>
        <dbReference type="ChEBI" id="CHEBI:30616"/>
        <dbReference type="ChEBI" id="CHEBI:43474"/>
        <dbReference type="ChEBI" id="CHEBI:90779"/>
        <dbReference type="ChEBI" id="CHEBI:456216"/>
        <dbReference type="EC" id="7.6.2.3"/>
    </reaction>
    <physiologicalReaction direction="left-to-right" evidence="11">
        <dbReference type="Rhea" id="RHEA:19122"/>
    </physiologicalReaction>
</comment>
<protein>
    <recommendedName>
        <fullName evidence="13">ABC transporter domain-containing protein</fullName>
    </recommendedName>
</protein>
<dbReference type="CDD" id="cd03244">
    <property type="entry name" value="ABCC_MRP_domain2"/>
    <property type="match status" value="1"/>
</dbReference>
<dbReference type="GO" id="GO:0016323">
    <property type="term" value="C:basolateral plasma membrane"/>
    <property type="evidence" value="ECO:0007669"/>
    <property type="project" value="UniProtKB-ARBA"/>
</dbReference>
<dbReference type="STRING" id="109280.ENSHCOP00000001109"/>
<evidence type="ECO:0000256" key="6">
    <source>
        <dbReference type="ARBA" id="ARBA00022989"/>
    </source>
</evidence>
<evidence type="ECO:0000313" key="15">
    <source>
        <dbReference type="Proteomes" id="UP000264820"/>
    </source>
</evidence>
<dbReference type="InterPro" id="IPR003593">
    <property type="entry name" value="AAA+_ATPase"/>
</dbReference>
<dbReference type="PROSITE" id="PS00211">
    <property type="entry name" value="ABC_TRANSPORTER_1"/>
    <property type="match status" value="1"/>
</dbReference>
<dbReference type="FunFam" id="3.40.50.300:FF:000163">
    <property type="entry name" value="Multidrug resistance-associated protein member 4"/>
    <property type="match status" value="1"/>
</dbReference>
<evidence type="ECO:0000256" key="5">
    <source>
        <dbReference type="ARBA" id="ARBA00022840"/>
    </source>
</evidence>
<dbReference type="PROSITE" id="PS50893">
    <property type="entry name" value="ABC_TRANSPORTER_2"/>
    <property type="match status" value="1"/>
</dbReference>